<dbReference type="Pfam" id="PF09527">
    <property type="entry name" value="ATPase_gene1"/>
    <property type="match status" value="1"/>
</dbReference>
<dbReference type="InterPro" id="IPR032820">
    <property type="entry name" value="ATPase_put"/>
</dbReference>
<keyword evidence="1" id="KW-1133">Transmembrane helix</keyword>
<organism evidence="2 3">
    <name type="scientific">Guyparkeria halophila</name>
    <dbReference type="NCBI Taxonomy" id="47960"/>
    <lineage>
        <taxon>Bacteria</taxon>
        <taxon>Pseudomonadati</taxon>
        <taxon>Pseudomonadota</taxon>
        <taxon>Gammaproteobacteria</taxon>
        <taxon>Chromatiales</taxon>
        <taxon>Thioalkalibacteraceae</taxon>
        <taxon>Guyparkeria</taxon>
    </lineage>
</organism>
<evidence type="ECO:0000313" key="2">
    <source>
        <dbReference type="EMBL" id="QGT79667.1"/>
    </source>
</evidence>
<evidence type="ECO:0000256" key="1">
    <source>
        <dbReference type="SAM" id="Phobius"/>
    </source>
</evidence>
<proteinExistence type="predicted"/>
<gene>
    <name evidence="2" type="ORF">GM160_11555</name>
</gene>
<reference evidence="2 3" key="1">
    <citation type="submission" date="2019-11" db="EMBL/GenBank/DDBJ databases">
        <authorList>
            <person name="Zhang J."/>
            <person name="Sun C."/>
        </authorList>
    </citation>
    <scope>NUCLEOTIDE SEQUENCE [LARGE SCALE GENOMIC DNA]</scope>
    <source>
        <strain evidence="3">sp2</strain>
    </source>
</reference>
<dbReference type="AlphaFoldDB" id="A0A6I6D5W4"/>
<name>A0A6I6D5W4_9GAMM</name>
<keyword evidence="1" id="KW-0472">Membrane</keyword>
<sequence length="62" mass="6593">MFASSIIAGLLLGYLLDAWLDTAPIFMLILGALGFVAGMRNAKKALLATGRDEPQDKDSGRP</sequence>
<protein>
    <submittedName>
        <fullName evidence="2">F0F1 ATP synthase assembly protein I</fullName>
    </submittedName>
</protein>
<dbReference type="KEGG" id="ghl:GM160_11555"/>
<evidence type="ECO:0000313" key="3">
    <source>
        <dbReference type="Proteomes" id="UP000427716"/>
    </source>
</evidence>
<keyword evidence="1" id="KW-0812">Transmembrane</keyword>
<feature type="transmembrane region" description="Helical" evidence="1">
    <location>
        <begin position="6"/>
        <end position="36"/>
    </location>
</feature>
<dbReference type="EMBL" id="CP046415">
    <property type="protein sequence ID" value="QGT79667.1"/>
    <property type="molecule type" value="Genomic_DNA"/>
</dbReference>
<keyword evidence="3" id="KW-1185">Reference proteome</keyword>
<dbReference type="Proteomes" id="UP000427716">
    <property type="component" value="Chromosome"/>
</dbReference>
<accession>A0A6I6D5W4</accession>